<proteinExistence type="inferred from homology"/>
<dbReference type="GO" id="GO:0008253">
    <property type="term" value="F:5'-nucleotidase activity"/>
    <property type="evidence" value="ECO:0007669"/>
    <property type="project" value="UniProtKB-UniRule"/>
</dbReference>
<dbReference type="OrthoDB" id="9780815at2"/>
<keyword evidence="6 9" id="KW-0479">Metal-binding</keyword>
<comment type="function">
    <text evidence="9">Nucleotidase that shows phosphatase activity on nucleoside 5'-monophosphates.</text>
</comment>
<dbReference type="HAMAP" id="MF_00060">
    <property type="entry name" value="SurE"/>
    <property type="match status" value="1"/>
</dbReference>
<feature type="domain" description="Survival protein SurE-like phosphatase/nucleotidase" evidence="10">
    <location>
        <begin position="15"/>
        <end position="198"/>
    </location>
</feature>
<dbReference type="GO" id="GO:0004309">
    <property type="term" value="F:exopolyphosphatase activity"/>
    <property type="evidence" value="ECO:0007669"/>
    <property type="project" value="TreeGrafter"/>
</dbReference>
<gene>
    <name evidence="9" type="primary">surE</name>
    <name evidence="11" type="ORF">CHR90_10075</name>
</gene>
<sequence length="271" mass="29184">MTGFYDPISLESGRILLSNDDGVAAPGLKALQRIAKALVKDVWISAPETEQSGAGHSLTLRRPLRIRHVGPKRYAVDGTPTDSVLLGIRQVMQKHRPSLMLSGVNRGSNIAEDMTYSGTIAAAMEATLLGIPAIALSLHVSSGIPPRWETAETHGPDLIRRLVGIRWPKNVMLNVNFPDCAPEAVKGVVVTRQGSRKMGEQLGQRTDMRGEHYYWIGPIGTAEPPPEGTDVAAVFGQYISVTPLNLDLTDEPTSAALRDVLASPLETLTAP</sequence>
<evidence type="ECO:0000256" key="1">
    <source>
        <dbReference type="ARBA" id="ARBA00000815"/>
    </source>
</evidence>
<evidence type="ECO:0000256" key="5">
    <source>
        <dbReference type="ARBA" id="ARBA00022490"/>
    </source>
</evidence>
<dbReference type="Gene3D" id="3.40.1210.10">
    <property type="entry name" value="Survival protein SurE-like phosphatase/nucleotidase"/>
    <property type="match status" value="1"/>
</dbReference>
<keyword evidence="5 9" id="KW-0963">Cytoplasm</keyword>
<evidence type="ECO:0000256" key="4">
    <source>
        <dbReference type="ARBA" id="ARBA00011062"/>
    </source>
</evidence>
<dbReference type="FunFam" id="3.40.1210.10:FF:000001">
    <property type="entry name" value="5'/3'-nucleotidase SurE"/>
    <property type="match status" value="1"/>
</dbReference>
<keyword evidence="12" id="KW-1185">Reference proteome</keyword>
<dbReference type="NCBIfam" id="TIGR00087">
    <property type="entry name" value="surE"/>
    <property type="match status" value="1"/>
</dbReference>
<dbReference type="GO" id="GO:0046872">
    <property type="term" value="F:metal ion binding"/>
    <property type="evidence" value="ECO:0007669"/>
    <property type="project" value="UniProtKB-UniRule"/>
</dbReference>
<feature type="binding site" evidence="9">
    <location>
        <position position="52"/>
    </location>
    <ligand>
        <name>a divalent metal cation</name>
        <dbReference type="ChEBI" id="CHEBI:60240"/>
    </ligand>
</feature>
<dbReference type="GO" id="GO:0008254">
    <property type="term" value="F:3'-nucleotidase activity"/>
    <property type="evidence" value="ECO:0007669"/>
    <property type="project" value="TreeGrafter"/>
</dbReference>
<evidence type="ECO:0000256" key="9">
    <source>
        <dbReference type="HAMAP-Rule" id="MF_00060"/>
    </source>
</evidence>
<evidence type="ECO:0000313" key="11">
    <source>
        <dbReference type="EMBL" id="OYQ18611.1"/>
    </source>
</evidence>
<evidence type="ECO:0000256" key="6">
    <source>
        <dbReference type="ARBA" id="ARBA00022723"/>
    </source>
</evidence>
<dbReference type="InterPro" id="IPR002828">
    <property type="entry name" value="SurE-like_Pase/nucleotidase"/>
</dbReference>
<accession>A0A255XNZ9</accession>
<dbReference type="RefSeq" id="WP_094408874.1">
    <property type="nucleotide sequence ID" value="NZ_BMJZ01000001.1"/>
</dbReference>
<organism evidence="11 12">
    <name type="scientific">Elstera cyanobacteriorum</name>
    <dbReference type="NCBI Taxonomy" id="2022747"/>
    <lineage>
        <taxon>Bacteria</taxon>
        <taxon>Pseudomonadati</taxon>
        <taxon>Pseudomonadota</taxon>
        <taxon>Alphaproteobacteria</taxon>
        <taxon>Rhodospirillales</taxon>
        <taxon>Rhodospirillaceae</taxon>
        <taxon>Elstera</taxon>
    </lineage>
</organism>
<dbReference type="SUPFAM" id="SSF64167">
    <property type="entry name" value="SurE-like"/>
    <property type="match status" value="1"/>
</dbReference>
<comment type="cofactor">
    <cofactor evidence="2">
        <name>Mg(2+)</name>
        <dbReference type="ChEBI" id="CHEBI:18420"/>
    </cofactor>
</comment>
<dbReference type="NCBIfam" id="NF001490">
    <property type="entry name" value="PRK00346.1-4"/>
    <property type="match status" value="1"/>
</dbReference>
<name>A0A255XNZ9_9PROT</name>
<comment type="subcellular location">
    <subcellularLocation>
        <location evidence="3 9">Cytoplasm</location>
    </subcellularLocation>
</comment>
<reference evidence="11 12" key="1">
    <citation type="submission" date="2017-07" db="EMBL/GenBank/DDBJ databases">
        <title>Elstera cyanobacteriorum sp. nov., a novel bacterium isolated from cyanobacterial aggregates in a eutrophic lake.</title>
        <authorList>
            <person name="Cai H."/>
        </authorList>
    </citation>
    <scope>NUCLEOTIDE SEQUENCE [LARGE SCALE GENOMIC DNA]</scope>
    <source>
        <strain evidence="11 12">TH019</strain>
    </source>
</reference>
<protein>
    <recommendedName>
        <fullName evidence="9">5'-nucleotidase SurE</fullName>
        <ecNumber evidence="9">3.1.3.5</ecNumber>
    </recommendedName>
    <alternativeName>
        <fullName evidence="9">Nucleoside 5'-monophosphate phosphohydrolase</fullName>
    </alternativeName>
</protein>
<dbReference type="InterPro" id="IPR036523">
    <property type="entry name" value="SurE-like_sf"/>
</dbReference>
<comment type="similarity">
    <text evidence="4 9">Belongs to the SurE nucleotidase family.</text>
</comment>
<dbReference type="Pfam" id="PF01975">
    <property type="entry name" value="SurE"/>
    <property type="match status" value="1"/>
</dbReference>
<evidence type="ECO:0000256" key="2">
    <source>
        <dbReference type="ARBA" id="ARBA00001946"/>
    </source>
</evidence>
<evidence type="ECO:0000313" key="12">
    <source>
        <dbReference type="Proteomes" id="UP000216361"/>
    </source>
</evidence>
<dbReference type="InterPro" id="IPR030048">
    <property type="entry name" value="SurE"/>
</dbReference>
<feature type="binding site" evidence="9">
    <location>
        <position position="21"/>
    </location>
    <ligand>
        <name>a divalent metal cation</name>
        <dbReference type="ChEBI" id="CHEBI:60240"/>
    </ligand>
</feature>
<dbReference type="AlphaFoldDB" id="A0A255XNZ9"/>
<dbReference type="GO" id="GO:0000166">
    <property type="term" value="F:nucleotide binding"/>
    <property type="evidence" value="ECO:0007669"/>
    <property type="project" value="UniProtKB-KW"/>
</dbReference>
<dbReference type="EC" id="3.1.3.5" evidence="9"/>
<keyword evidence="8 9" id="KW-0378">Hydrolase</keyword>
<dbReference type="GO" id="GO:0005737">
    <property type="term" value="C:cytoplasm"/>
    <property type="evidence" value="ECO:0007669"/>
    <property type="project" value="UniProtKB-SubCell"/>
</dbReference>
<comment type="cofactor">
    <cofactor evidence="9">
        <name>a divalent metal cation</name>
        <dbReference type="ChEBI" id="CHEBI:60240"/>
    </cofactor>
    <text evidence="9">Binds 1 divalent metal cation per subunit.</text>
</comment>
<evidence type="ECO:0000256" key="7">
    <source>
        <dbReference type="ARBA" id="ARBA00022741"/>
    </source>
</evidence>
<dbReference type="PANTHER" id="PTHR30457">
    <property type="entry name" value="5'-NUCLEOTIDASE SURE"/>
    <property type="match status" value="1"/>
</dbReference>
<comment type="caution">
    <text evidence="11">The sequence shown here is derived from an EMBL/GenBank/DDBJ whole genome shotgun (WGS) entry which is preliminary data.</text>
</comment>
<dbReference type="EMBL" id="NOXS01000032">
    <property type="protein sequence ID" value="OYQ18611.1"/>
    <property type="molecule type" value="Genomic_DNA"/>
</dbReference>
<evidence type="ECO:0000259" key="10">
    <source>
        <dbReference type="Pfam" id="PF01975"/>
    </source>
</evidence>
<evidence type="ECO:0000256" key="8">
    <source>
        <dbReference type="ARBA" id="ARBA00022801"/>
    </source>
</evidence>
<dbReference type="Proteomes" id="UP000216361">
    <property type="component" value="Unassembled WGS sequence"/>
</dbReference>
<comment type="catalytic activity">
    <reaction evidence="1 9">
        <text>a ribonucleoside 5'-phosphate + H2O = a ribonucleoside + phosphate</text>
        <dbReference type="Rhea" id="RHEA:12484"/>
        <dbReference type="ChEBI" id="CHEBI:15377"/>
        <dbReference type="ChEBI" id="CHEBI:18254"/>
        <dbReference type="ChEBI" id="CHEBI:43474"/>
        <dbReference type="ChEBI" id="CHEBI:58043"/>
        <dbReference type="EC" id="3.1.3.5"/>
    </reaction>
</comment>
<dbReference type="PANTHER" id="PTHR30457:SF12">
    <property type="entry name" value="5'_3'-NUCLEOTIDASE SURE"/>
    <property type="match status" value="1"/>
</dbReference>
<evidence type="ECO:0000256" key="3">
    <source>
        <dbReference type="ARBA" id="ARBA00004496"/>
    </source>
</evidence>
<feature type="binding site" evidence="9">
    <location>
        <position position="20"/>
    </location>
    <ligand>
        <name>a divalent metal cation</name>
        <dbReference type="ChEBI" id="CHEBI:60240"/>
    </ligand>
</feature>
<feature type="binding site" evidence="9">
    <location>
        <position position="105"/>
    </location>
    <ligand>
        <name>a divalent metal cation</name>
        <dbReference type="ChEBI" id="CHEBI:60240"/>
    </ligand>
</feature>
<keyword evidence="7 9" id="KW-0547">Nucleotide-binding</keyword>